<sequence length="227" mass="25086">MDETALSISSKPLPVLARKGSRHVGRLRAEKSRLITAIYACCASGKYVPPLMVFPGKINEDMFEGAPVGSVGTSSPSGWFNENVFVLCVKHFDEFVKASSNNPMFLILYGHTSHMSYGAIIYCIERDITMITLPSHASHKLQPLDVGVFKSLKSALKVAQLNRLSHNIPKRITEAEIGRIFGHAYNISTQIFHAINAFRATGIEPLQSKYFFGIGFCSGKIFCRKIS</sequence>
<dbReference type="PANTHER" id="PTHR19303:SF74">
    <property type="entry name" value="POGO TRANSPOSABLE ELEMENT WITH KRAB DOMAIN"/>
    <property type="match status" value="1"/>
</dbReference>
<proteinExistence type="predicted"/>
<organism evidence="2 3">
    <name type="scientific">Allacma fusca</name>
    <dbReference type="NCBI Taxonomy" id="39272"/>
    <lineage>
        <taxon>Eukaryota</taxon>
        <taxon>Metazoa</taxon>
        <taxon>Ecdysozoa</taxon>
        <taxon>Arthropoda</taxon>
        <taxon>Hexapoda</taxon>
        <taxon>Collembola</taxon>
        <taxon>Symphypleona</taxon>
        <taxon>Sminthuridae</taxon>
        <taxon>Allacma</taxon>
    </lineage>
</organism>
<dbReference type="Pfam" id="PF03184">
    <property type="entry name" value="DDE_1"/>
    <property type="match status" value="1"/>
</dbReference>
<evidence type="ECO:0000259" key="1">
    <source>
        <dbReference type="Pfam" id="PF03184"/>
    </source>
</evidence>
<accession>A0A8J2KYD0</accession>
<dbReference type="OrthoDB" id="8191755at2759"/>
<gene>
    <name evidence="2" type="ORF">AFUS01_LOCUS35725</name>
</gene>
<dbReference type="EMBL" id="CAJVCH010537006">
    <property type="protein sequence ID" value="CAG7825624.1"/>
    <property type="molecule type" value="Genomic_DNA"/>
</dbReference>
<dbReference type="PANTHER" id="PTHR19303">
    <property type="entry name" value="TRANSPOSON"/>
    <property type="match status" value="1"/>
</dbReference>
<dbReference type="Proteomes" id="UP000708208">
    <property type="component" value="Unassembled WGS sequence"/>
</dbReference>
<evidence type="ECO:0000313" key="3">
    <source>
        <dbReference type="Proteomes" id="UP000708208"/>
    </source>
</evidence>
<protein>
    <recommendedName>
        <fullName evidence="1">DDE-1 domain-containing protein</fullName>
    </recommendedName>
</protein>
<feature type="domain" description="DDE-1" evidence="1">
    <location>
        <begin position="35"/>
        <end position="168"/>
    </location>
</feature>
<evidence type="ECO:0000313" key="2">
    <source>
        <dbReference type="EMBL" id="CAG7825624.1"/>
    </source>
</evidence>
<name>A0A8J2KYD0_9HEXA</name>
<keyword evidence="3" id="KW-1185">Reference proteome</keyword>
<reference evidence="2" key="1">
    <citation type="submission" date="2021-06" db="EMBL/GenBank/DDBJ databases">
        <authorList>
            <person name="Hodson N. C."/>
            <person name="Mongue J. A."/>
            <person name="Jaron S. K."/>
        </authorList>
    </citation>
    <scope>NUCLEOTIDE SEQUENCE</scope>
</reference>
<comment type="caution">
    <text evidence="2">The sequence shown here is derived from an EMBL/GenBank/DDBJ whole genome shotgun (WGS) entry which is preliminary data.</text>
</comment>
<dbReference type="GO" id="GO:0003677">
    <property type="term" value="F:DNA binding"/>
    <property type="evidence" value="ECO:0007669"/>
    <property type="project" value="TreeGrafter"/>
</dbReference>
<dbReference type="InterPro" id="IPR004875">
    <property type="entry name" value="DDE_SF_endonuclease_dom"/>
</dbReference>
<dbReference type="InterPro" id="IPR050863">
    <property type="entry name" value="CenT-Element_Derived"/>
</dbReference>
<dbReference type="GO" id="GO:0005634">
    <property type="term" value="C:nucleus"/>
    <property type="evidence" value="ECO:0007669"/>
    <property type="project" value="TreeGrafter"/>
</dbReference>
<dbReference type="AlphaFoldDB" id="A0A8J2KYD0"/>